<keyword evidence="1" id="KW-0812">Transmembrane</keyword>
<accession>A0A482WLA4</accession>
<name>A0A482WLA4_LAOST</name>
<keyword evidence="3" id="KW-1185">Reference proteome</keyword>
<sequence>MYKVASEQKEGEKYGLGEAICGLAAADRVYGGWQVTLVMGWTCSPSRGADNARVPFENSATQMTNSISLSLSLFLFPFPSLKAACLYYRRFLFIVIVPVILGVETVPRIFATVKASDTRLWIQREASIVETKKRAAQLSMRDFGGDQVKPGRVVWCLGSSEDGGEIEVENESGEDEVDLQLEQERDEKDRERARGSLPKELELRGGGVWTRSPLAERSRYGPFLGKWLNKPLDHRFAWTVPA</sequence>
<comment type="caution">
    <text evidence="2">The sequence shown here is derived from an EMBL/GenBank/DDBJ whole genome shotgun (WGS) entry which is preliminary data.</text>
</comment>
<feature type="transmembrane region" description="Helical" evidence="1">
    <location>
        <begin position="91"/>
        <end position="110"/>
    </location>
</feature>
<proteinExistence type="predicted"/>
<evidence type="ECO:0000313" key="3">
    <source>
        <dbReference type="Proteomes" id="UP000291343"/>
    </source>
</evidence>
<dbReference type="InterPro" id="IPR046341">
    <property type="entry name" value="SET_dom_sf"/>
</dbReference>
<reference evidence="2 3" key="1">
    <citation type="journal article" date="2017" name="Gigascience">
        <title>Genome sequence of the small brown planthopper, Laodelphax striatellus.</title>
        <authorList>
            <person name="Zhu J."/>
            <person name="Jiang F."/>
            <person name="Wang X."/>
            <person name="Yang P."/>
            <person name="Bao Y."/>
            <person name="Zhao W."/>
            <person name="Wang W."/>
            <person name="Lu H."/>
            <person name="Wang Q."/>
            <person name="Cui N."/>
            <person name="Li J."/>
            <person name="Chen X."/>
            <person name="Luo L."/>
            <person name="Yu J."/>
            <person name="Kang L."/>
            <person name="Cui F."/>
        </authorList>
    </citation>
    <scope>NUCLEOTIDE SEQUENCE [LARGE SCALE GENOMIC DNA]</scope>
    <source>
        <strain evidence="2">Lst14</strain>
    </source>
</reference>
<protein>
    <submittedName>
        <fullName evidence="2">Uncharacterized protein</fullName>
    </submittedName>
</protein>
<evidence type="ECO:0000256" key="1">
    <source>
        <dbReference type="SAM" id="Phobius"/>
    </source>
</evidence>
<keyword evidence="1" id="KW-0472">Membrane</keyword>
<dbReference type="Gene3D" id="2.170.270.10">
    <property type="entry name" value="SET domain"/>
    <property type="match status" value="1"/>
</dbReference>
<gene>
    <name evidence="2" type="ORF">LSTR_LSTR014430</name>
</gene>
<keyword evidence="1" id="KW-1133">Transmembrane helix</keyword>
<dbReference type="OrthoDB" id="9368434at2759"/>
<dbReference type="EMBL" id="QKKF02031810">
    <property type="protein sequence ID" value="RZF34325.1"/>
    <property type="molecule type" value="Genomic_DNA"/>
</dbReference>
<dbReference type="AlphaFoldDB" id="A0A482WLA4"/>
<dbReference type="Proteomes" id="UP000291343">
    <property type="component" value="Unassembled WGS sequence"/>
</dbReference>
<dbReference type="InParanoid" id="A0A482WLA4"/>
<evidence type="ECO:0000313" key="2">
    <source>
        <dbReference type="EMBL" id="RZF34325.1"/>
    </source>
</evidence>
<organism evidence="2 3">
    <name type="scientific">Laodelphax striatellus</name>
    <name type="common">Small brown planthopper</name>
    <name type="synonym">Delphax striatella</name>
    <dbReference type="NCBI Taxonomy" id="195883"/>
    <lineage>
        <taxon>Eukaryota</taxon>
        <taxon>Metazoa</taxon>
        <taxon>Ecdysozoa</taxon>
        <taxon>Arthropoda</taxon>
        <taxon>Hexapoda</taxon>
        <taxon>Insecta</taxon>
        <taxon>Pterygota</taxon>
        <taxon>Neoptera</taxon>
        <taxon>Paraneoptera</taxon>
        <taxon>Hemiptera</taxon>
        <taxon>Auchenorrhyncha</taxon>
        <taxon>Fulgoroidea</taxon>
        <taxon>Delphacidae</taxon>
        <taxon>Criomorphinae</taxon>
        <taxon>Laodelphax</taxon>
    </lineage>
</organism>